<name>A0A375HZD0_9ACTN</name>
<protein>
    <recommendedName>
        <fullName evidence="4">Sulfoxide reductase heme-binding subunit YedZ</fullName>
    </recommendedName>
</protein>
<gene>
    <name evidence="2" type="ORF">PROPJV5_0855</name>
</gene>
<feature type="transmembrane region" description="Helical" evidence="1">
    <location>
        <begin position="79"/>
        <end position="103"/>
    </location>
</feature>
<reference evidence="3" key="1">
    <citation type="submission" date="2018-02" db="EMBL/GenBank/DDBJ databases">
        <authorList>
            <person name="Hornung B."/>
        </authorList>
    </citation>
    <scope>NUCLEOTIDE SEQUENCE [LARGE SCALE GENOMIC DNA]</scope>
</reference>
<feature type="transmembrane region" description="Helical" evidence="1">
    <location>
        <begin position="39"/>
        <end position="58"/>
    </location>
</feature>
<dbReference type="EMBL" id="OMOH01000003">
    <property type="protein sequence ID" value="SPF67901.1"/>
    <property type="molecule type" value="Genomic_DNA"/>
</dbReference>
<sequence length="226" mass="25075">MFRHHPIEWYLAWAVVLVAAPMPLVYTLNISMVDAPPRLLVHDLGAAAYTWWLVAVALSSRPRWIDRMIGLPAVYTMHAVLGVLALGAATAHVLASFTMHPVIRWTGRIAWYLAIFGVLYAGLFMSGLLVDRLPRAARLKAKAERVLAHRVSVWVHRLNLVAIILILVHVHVIPRVARATGFVVAMDIYTFVALAAYVWGRFAAPALRPNRGVVMRTRRSGGIPVG</sequence>
<dbReference type="RefSeq" id="WP_119715109.1">
    <property type="nucleotide sequence ID" value="NZ_OMOH01000003.1"/>
</dbReference>
<dbReference type="AlphaFoldDB" id="A0A375HZD0"/>
<evidence type="ECO:0008006" key="4">
    <source>
        <dbReference type="Google" id="ProtNLM"/>
    </source>
</evidence>
<feature type="transmembrane region" description="Helical" evidence="1">
    <location>
        <begin position="151"/>
        <end position="173"/>
    </location>
</feature>
<dbReference type="OrthoDB" id="9801223at2"/>
<feature type="transmembrane region" description="Helical" evidence="1">
    <location>
        <begin position="109"/>
        <end position="130"/>
    </location>
</feature>
<accession>A0A375HZD0</accession>
<keyword evidence="1" id="KW-0472">Membrane</keyword>
<evidence type="ECO:0000313" key="2">
    <source>
        <dbReference type="EMBL" id="SPF67901.1"/>
    </source>
</evidence>
<keyword evidence="3" id="KW-1185">Reference proteome</keyword>
<proteinExistence type="predicted"/>
<keyword evidence="1" id="KW-1133">Transmembrane helix</keyword>
<evidence type="ECO:0000313" key="3">
    <source>
        <dbReference type="Proteomes" id="UP000265962"/>
    </source>
</evidence>
<feature type="transmembrane region" description="Helical" evidence="1">
    <location>
        <begin position="179"/>
        <end position="199"/>
    </location>
</feature>
<evidence type="ECO:0000256" key="1">
    <source>
        <dbReference type="SAM" id="Phobius"/>
    </source>
</evidence>
<organism evidence="2 3">
    <name type="scientific">Propionibacterium ruminifibrarum</name>
    <dbReference type="NCBI Taxonomy" id="1962131"/>
    <lineage>
        <taxon>Bacteria</taxon>
        <taxon>Bacillati</taxon>
        <taxon>Actinomycetota</taxon>
        <taxon>Actinomycetes</taxon>
        <taxon>Propionibacteriales</taxon>
        <taxon>Propionibacteriaceae</taxon>
        <taxon>Propionibacterium</taxon>
    </lineage>
</organism>
<dbReference type="Proteomes" id="UP000265962">
    <property type="component" value="Unassembled WGS sequence"/>
</dbReference>
<feature type="transmembrane region" description="Helical" evidence="1">
    <location>
        <begin position="7"/>
        <end position="27"/>
    </location>
</feature>
<keyword evidence="1" id="KW-0812">Transmembrane</keyword>